<keyword evidence="2" id="KW-1185">Reference proteome</keyword>
<dbReference type="RefSeq" id="WP_118928598.1">
    <property type="nucleotide sequence ID" value="NZ_QXGH01000040.1"/>
</dbReference>
<dbReference type="InterPro" id="IPR011051">
    <property type="entry name" value="RmlC_Cupin_sf"/>
</dbReference>
<dbReference type="Gene3D" id="2.60.120.10">
    <property type="entry name" value="Jelly Rolls"/>
    <property type="match status" value="1"/>
</dbReference>
<dbReference type="InterPro" id="IPR047142">
    <property type="entry name" value="OryJ/VirC-like"/>
</dbReference>
<dbReference type="Proteomes" id="UP000283644">
    <property type="component" value="Unassembled WGS sequence"/>
</dbReference>
<proteinExistence type="predicted"/>
<dbReference type="SUPFAM" id="SSF51182">
    <property type="entry name" value="RmlC-like cupins"/>
    <property type="match status" value="1"/>
</dbReference>
<reference evidence="1 2" key="1">
    <citation type="submission" date="2018-09" db="EMBL/GenBank/DDBJ databases">
        <title>Genome sequencing of Nocardioides immobilis CCTCC AB 2017083 for comparison to Nocardioides silvaticus.</title>
        <authorList>
            <person name="Li C."/>
            <person name="Wang G."/>
        </authorList>
    </citation>
    <scope>NUCLEOTIDE SEQUENCE [LARGE SCALE GENOMIC DNA]</scope>
    <source>
        <strain evidence="1 2">CCTCC AB 2017083</strain>
    </source>
</reference>
<evidence type="ECO:0000313" key="1">
    <source>
        <dbReference type="EMBL" id="RHW23801.1"/>
    </source>
</evidence>
<dbReference type="EMBL" id="QXGH01000040">
    <property type="protein sequence ID" value="RHW23801.1"/>
    <property type="molecule type" value="Genomic_DNA"/>
</dbReference>
<gene>
    <name evidence="1" type="ORF">D0Z08_28075</name>
</gene>
<dbReference type="PANTHER" id="PTHR36156">
    <property type="entry name" value="SLR2101 PROTEIN"/>
    <property type="match status" value="1"/>
</dbReference>
<comment type="caution">
    <text evidence="1">The sequence shown here is derived from an EMBL/GenBank/DDBJ whole genome shotgun (WGS) entry which is preliminary data.</text>
</comment>
<dbReference type="OrthoDB" id="713485at2"/>
<name>A0A417XU72_9ACTN</name>
<dbReference type="InterPro" id="IPR014710">
    <property type="entry name" value="RmlC-like_jellyroll"/>
</dbReference>
<accession>A0A417XU72</accession>
<evidence type="ECO:0000313" key="2">
    <source>
        <dbReference type="Proteomes" id="UP000283644"/>
    </source>
</evidence>
<organism evidence="1 2">
    <name type="scientific">Nocardioides immobilis</name>
    <dbReference type="NCBI Taxonomy" id="2049295"/>
    <lineage>
        <taxon>Bacteria</taxon>
        <taxon>Bacillati</taxon>
        <taxon>Actinomycetota</taxon>
        <taxon>Actinomycetes</taxon>
        <taxon>Propionibacteriales</taxon>
        <taxon>Nocardioidaceae</taxon>
        <taxon>Nocardioides</taxon>
    </lineage>
</organism>
<dbReference type="AlphaFoldDB" id="A0A417XU72"/>
<dbReference type="CDD" id="cd02231">
    <property type="entry name" value="cupin_BLL6423-like"/>
    <property type="match status" value="1"/>
</dbReference>
<sequence>MAGEHLKIQARRVVTGVDANGKSGFVEDGPTPVRVATPGFTVCDIWTVKELPTPVTNEDGTSGDVLLDPPRGGFIYRITTFPPDSEWDAAAEYQSSLEAMSGGDAQLDDEETGVAGMHQTDTIDIVTIISGELYAVTETGETLLKPGDSLVQRGTVHTWRNRGDIPCTKVAVQMGATR</sequence>
<dbReference type="PANTHER" id="PTHR36156:SF2">
    <property type="entry name" value="CUPIN TYPE-2 DOMAIN-CONTAINING PROTEIN"/>
    <property type="match status" value="1"/>
</dbReference>
<protein>
    <submittedName>
        <fullName evidence="1">Cupin domain-containing protein</fullName>
    </submittedName>
</protein>